<protein>
    <submittedName>
        <fullName evidence="2">Uncharacterized protein</fullName>
    </submittedName>
</protein>
<accession>A0A7S3JRF3</accession>
<evidence type="ECO:0000313" key="2">
    <source>
        <dbReference type="EMBL" id="CAE0360212.1"/>
    </source>
</evidence>
<keyword evidence="1" id="KW-0175">Coiled coil</keyword>
<feature type="coiled-coil region" evidence="1">
    <location>
        <begin position="87"/>
        <end position="121"/>
    </location>
</feature>
<dbReference type="EMBL" id="HBIJ01001267">
    <property type="protein sequence ID" value="CAE0360212.1"/>
    <property type="molecule type" value="Transcribed_RNA"/>
</dbReference>
<dbReference type="SUPFAM" id="SSF57997">
    <property type="entry name" value="Tropomyosin"/>
    <property type="match status" value="1"/>
</dbReference>
<dbReference type="AlphaFoldDB" id="A0A7S3JRF3"/>
<feature type="coiled-coil region" evidence="1">
    <location>
        <begin position="331"/>
        <end position="358"/>
    </location>
</feature>
<reference evidence="2" key="1">
    <citation type="submission" date="2021-01" db="EMBL/GenBank/DDBJ databases">
        <authorList>
            <person name="Corre E."/>
            <person name="Pelletier E."/>
            <person name="Niang G."/>
            <person name="Scheremetjew M."/>
            <person name="Finn R."/>
            <person name="Kale V."/>
            <person name="Holt S."/>
            <person name="Cochrane G."/>
            <person name="Meng A."/>
            <person name="Brown T."/>
            <person name="Cohen L."/>
        </authorList>
    </citation>
    <scope>NUCLEOTIDE SEQUENCE</scope>
    <source>
        <strain evidence="2">CCMP1510</strain>
    </source>
</reference>
<sequence length="618" mass="70788">MPSCFFCGTVCNTFYNDGRYKGYSGETNRDEIVCCYGCSTKYSTPCITVDETERDRRRRIYKQERPELELPGLVRFKSSAEGQLSSLRNELNELRAWKEGIEKAEKKKEEAIKLEKEERCAMSREETEQKEQRERELAFYRILEDSLSQGWESEETLSRLACEVTDITRLKLFYSAVRGATIRKEISEIRQSEFISEVLKAAIEKFKYDKDAHVVTAIKLILEKARADEVLSDHTAVRFDQLVENAHTFSDVRYTSLVKELSQLESRVGFTEAHVDYLQRRMDYTEVHIEKLGRCIIYLDEKVDQHGRQLDQVKGQVDYIGHRVTHVEGEMKTFGQRLNRAEENIDLVQENVQKVQIYAKKIDDNLRSFKKQYKKHLKRKAAASVVSSVVGVFTLGTMSGFVNAARDISDSIFDKIVDFTDSTHVLKAIHGSKAANSDLTEAFAEEKVQNWIDKPLEKAVSDKDISPEHIQIAAILKTSILFNAPDISDEPPPPPLSNTFVPTPPPLLTNATVPTPSIAPSTQDKVTFDELKSMLDLPEDSTEIIVDDYFMDMFQLKFEVDFASIDPKAEEVCRKKIDARSYGKIKKIHWDLFFQKYSKSDESNMSDFIKSLLNDGLA</sequence>
<proteinExistence type="predicted"/>
<organism evidence="2">
    <name type="scientific">Aureoumbra lagunensis</name>
    <dbReference type="NCBI Taxonomy" id="44058"/>
    <lineage>
        <taxon>Eukaryota</taxon>
        <taxon>Sar</taxon>
        <taxon>Stramenopiles</taxon>
        <taxon>Ochrophyta</taxon>
        <taxon>Pelagophyceae</taxon>
        <taxon>Pelagomonadales</taxon>
        <taxon>Aureoumbra</taxon>
    </lineage>
</organism>
<gene>
    <name evidence="2" type="ORF">ALAG00032_LOCUS942</name>
</gene>
<dbReference type="Gene3D" id="1.20.5.340">
    <property type="match status" value="1"/>
</dbReference>
<name>A0A7S3JRF3_9STRA</name>
<evidence type="ECO:0000256" key="1">
    <source>
        <dbReference type="SAM" id="Coils"/>
    </source>
</evidence>